<gene>
    <name evidence="1" type="ORF">PARC_a1651</name>
</gene>
<protein>
    <submittedName>
        <fullName evidence="1">Uncharacterized protein</fullName>
    </submittedName>
</protein>
<dbReference type="EMBL" id="CP011025">
    <property type="protein sequence ID" value="ATC86240.1"/>
    <property type="molecule type" value="Genomic_DNA"/>
</dbReference>
<dbReference type="Proteomes" id="UP000016505">
    <property type="component" value="Chromosome I"/>
</dbReference>
<accession>A0A290S4U9</accession>
<dbReference type="KEGG" id="part:PARC_a1651"/>
<organism evidence="1 2">
    <name type="scientific">Pseudoalteromonas arctica A 37-1-2</name>
    <dbReference type="NCBI Taxonomy" id="1117313"/>
    <lineage>
        <taxon>Bacteria</taxon>
        <taxon>Pseudomonadati</taxon>
        <taxon>Pseudomonadota</taxon>
        <taxon>Gammaproteobacteria</taxon>
        <taxon>Alteromonadales</taxon>
        <taxon>Pseudoalteromonadaceae</taxon>
        <taxon>Pseudoalteromonas</taxon>
    </lineage>
</organism>
<reference evidence="1 2" key="1">
    <citation type="journal article" date="2012" name="J. Bacteriol.">
        <title>Genome sequences of type strains of seven species of the marine bacterium Pseudoalteromonas.</title>
        <authorList>
            <person name="Xie B.B."/>
            <person name="Shu Y.L."/>
            <person name="Qin Q.L."/>
            <person name="Rong J.C."/>
            <person name="Zhang X.Y."/>
            <person name="Chen X.L."/>
            <person name="Shi M."/>
            <person name="He H.L."/>
            <person name="Zhou B.C."/>
            <person name="Zhang Y.Z."/>
        </authorList>
    </citation>
    <scope>NUCLEOTIDE SEQUENCE [LARGE SCALE GENOMIC DNA]</scope>
    <source>
        <strain evidence="1 2">A 37-1-2</strain>
    </source>
</reference>
<sequence length="39" mass="4559">MVMIFLSLVTNLFENLIARLALIFTDFQRVQNIIKNKSC</sequence>
<name>A0A290S4U9_9GAMM</name>
<evidence type="ECO:0000313" key="1">
    <source>
        <dbReference type="EMBL" id="ATC86240.1"/>
    </source>
</evidence>
<evidence type="ECO:0000313" key="2">
    <source>
        <dbReference type="Proteomes" id="UP000016505"/>
    </source>
</evidence>
<dbReference type="AlphaFoldDB" id="A0A290S4U9"/>
<proteinExistence type="predicted"/>